<name>G0P1X0_CAEBE</name>
<sequence length="180" mass="21443">MLDKFKRLPLLVKEIIWKQINWDELDYVKLALELMKSKKLKYCLALSKTRISVDSIKFTLSSKNSQIKMKKGNKELTIRVSSLGIPSTLWLYQSSTFWIHRISCIRRENHNHFWQPWFPEPENVLNVKKEEGEIETIRKIMDSLNPVLMFQDTSVTIEESQFLNDFSSWKTIQKFVWPSM</sequence>
<keyword evidence="2" id="KW-1185">Reference proteome</keyword>
<dbReference type="HOGENOM" id="CLU_1497526_0_0_1"/>
<reference evidence="2" key="1">
    <citation type="submission" date="2011-07" db="EMBL/GenBank/DDBJ databases">
        <authorList>
            <consortium name="Caenorhabditis brenneri Sequencing and Analysis Consortium"/>
            <person name="Wilson R.K."/>
        </authorList>
    </citation>
    <scope>NUCLEOTIDE SEQUENCE [LARGE SCALE GENOMIC DNA]</scope>
    <source>
        <strain evidence="2">PB2801</strain>
    </source>
</reference>
<dbReference type="EMBL" id="GL380020">
    <property type="protein sequence ID" value="EGT42866.1"/>
    <property type="molecule type" value="Genomic_DNA"/>
</dbReference>
<evidence type="ECO:0000313" key="2">
    <source>
        <dbReference type="Proteomes" id="UP000008068"/>
    </source>
</evidence>
<dbReference type="Proteomes" id="UP000008068">
    <property type="component" value="Unassembled WGS sequence"/>
</dbReference>
<organism evidence="2">
    <name type="scientific">Caenorhabditis brenneri</name>
    <name type="common">Nematode worm</name>
    <dbReference type="NCBI Taxonomy" id="135651"/>
    <lineage>
        <taxon>Eukaryota</taxon>
        <taxon>Metazoa</taxon>
        <taxon>Ecdysozoa</taxon>
        <taxon>Nematoda</taxon>
        <taxon>Chromadorea</taxon>
        <taxon>Rhabditida</taxon>
        <taxon>Rhabditina</taxon>
        <taxon>Rhabditomorpha</taxon>
        <taxon>Rhabditoidea</taxon>
        <taxon>Rhabditidae</taxon>
        <taxon>Peloderinae</taxon>
        <taxon>Caenorhabditis</taxon>
    </lineage>
</organism>
<dbReference type="AlphaFoldDB" id="G0P1X0"/>
<evidence type="ECO:0000313" key="1">
    <source>
        <dbReference type="EMBL" id="EGT42866.1"/>
    </source>
</evidence>
<accession>G0P1X0</accession>
<dbReference type="InParanoid" id="G0P1X0"/>
<protein>
    <submittedName>
        <fullName evidence="1">Uncharacterized protein</fullName>
    </submittedName>
</protein>
<proteinExistence type="predicted"/>
<gene>
    <name evidence="1" type="ORF">CAEBREN_24844</name>
</gene>